<dbReference type="GO" id="GO:0005886">
    <property type="term" value="C:plasma membrane"/>
    <property type="evidence" value="ECO:0007669"/>
    <property type="project" value="UniProtKB-SubCell"/>
</dbReference>
<evidence type="ECO:0000256" key="6">
    <source>
        <dbReference type="ARBA" id="ARBA00022989"/>
    </source>
</evidence>
<dbReference type="EMBL" id="RAQO01000012">
    <property type="protein sequence ID" value="RKF13196.1"/>
    <property type="molecule type" value="Genomic_DNA"/>
</dbReference>
<dbReference type="PRINTS" id="PR00812">
    <property type="entry name" value="BCTERIALGSPF"/>
</dbReference>
<feature type="transmembrane region" description="Helical" evidence="8">
    <location>
        <begin position="211"/>
        <end position="233"/>
    </location>
</feature>
<proteinExistence type="inferred from homology"/>
<keyword evidence="11" id="KW-1185">Reference proteome</keyword>
<dbReference type="Proteomes" id="UP000286482">
    <property type="component" value="Unassembled WGS sequence"/>
</dbReference>
<evidence type="ECO:0000256" key="5">
    <source>
        <dbReference type="ARBA" id="ARBA00022692"/>
    </source>
</evidence>
<evidence type="ECO:0000256" key="7">
    <source>
        <dbReference type="ARBA" id="ARBA00023136"/>
    </source>
</evidence>
<feature type="domain" description="Type II secretion system protein GspF" evidence="9">
    <location>
        <begin position="273"/>
        <end position="394"/>
    </location>
</feature>
<dbReference type="PANTHER" id="PTHR30012:SF0">
    <property type="entry name" value="TYPE II SECRETION SYSTEM PROTEIN F-RELATED"/>
    <property type="match status" value="1"/>
</dbReference>
<keyword evidence="7 8" id="KW-0472">Membrane</keyword>
<evidence type="ECO:0000256" key="2">
    <source>
        <dbReference type="ARBA" id="ARBA00005745"/>
    </source>
</evidence>
<evidence type="ECO:0000256" key="3">
    <source>
        <dbReference type="ARBA" id="ARBA00022475"/>
    </source>
</evidence>
<comment type="caution">
    <text evidence="10">The sequence shown here is derived from an EMBL/GenBank/DDBJ whole genome shotgun (WGS) entry which is preliminary data.</text>
</comment>
<evidence type="ECO:0000313" key="11">
    <source>
        <dbReference type="Proteomes" id="UP000286482"/>
    </source>
</evidence>
<dbReference type="GO" id="GO:0015627">
    <property type="term" value="C:type II protein secretion system complex"/>
    <property type="evidence" value="ECO:0007669"/>
    <property type="project" value="InterPro"/>
</dbReference>
<dbReference type="OrthoDB" id="9805682at2"/>
<dbReference type="GO" id="GO:0015628">
    <property type="term" value="P:protein secretion by the type II secretion system"/>
    <property type="evidence" value="ECO:0007669"/>
    <property type="project" value="InterPro"/>
</dbReference>
<dbReference type="InterPro" id="IPR042094">
    <property type="entry name" value="T2SS_GspF_sf"/>
</dbReference>
<dbReference type="NCBIfam" id="TIGR02120">
    <property type="entry name" value="GspF"/>
    <property type="match status" value="1"/>
</dbReference>
<feature type="transmembrane region" description="Helical" evidence="8">
    <location>
        <begin position="375"/>
        <end position="396"/>
    </location>
</feature>
<name>A0A420E656_9ALTE</name>
<gene>
    <name evidence="10" type="primary">gspF</name>
    <name evidence="10" type="ORF">DBZ36_19240</name>
</gene>
<comment type="similarity">
    <text evidence="2">Belongs to the GSP F family.</text>
</comment>
<evidence type="ECO:0000259" key="9">
    <source>
        <dbReference type="Pfam" id="PF00482"/>
    </source>
</evidence>
<dbReference type="RefSeq" id="WP_120356609.1">
    <property type="nucleotide sequence ID" value="NZ_RAQO01000012.1"/>
</dbReference>
<evidence type="ECO:0000313" key="10">
    <source>
        <dbReference type="EMBL" id="RKF13196.1"/>
    </source>
</evidence>
<feature type="transmembrane region" description="Helical" evidence="8">
    <location>
        <begin position="168"/>
        <end position="191"/>
    </location>
</feature>
<comment type="subcellular location">
    <subcellularLocation>
        <location evidence="1">Cell inner membrane</location>
        <topology evidence="1">Multi-pass membrane protein</topology>
    </subcellularLocation>
</comment>
<accession>A0A420E656</accession>
<evidence type="ECO:0000256" key="4">
    <source>
        <dbReference type="ARBA" id="ARBA00022519"/>
    </source>
</evidence>
<sequence>MPAFEYQAIDAKGKTCKGVFEADTPRLLRSHLREQGLQIFDYKLVNQQSKHKLKGGSKTTVSAADLALITRQLATLISAGLPIEESIEAVSQQCEKPKLQAVIVAVRSKVLEGHSLAESMQEFPRVFNHLYCAMVAAGEKSGHLDGVLERLADYTEQRQALRLKTLQATIYPAVLTLVSIAVVVLLLVSVVPKVVSQFVNMGQQLPWTTQLLINTSEFIASYGIVLFIVVVFVQQLVKRLLLNPPLRLAWDKRVLFLPVIGRVSRQLNTARYARTLSILNSSSVPLLESMAISAQVLGNMHMRSLLLTAAEQVREGSGLYQVLDATHLFPPMMLHMVSSGERSGELGQMLHRAADNQDQQFEAQVSIALGVFEPALIVSMAGIVLFIVMAILQPILELNNLMGM</sequence>
<keyword evidence="3" id="KW-1003">Cell membrane</keyword>
<dbReference type="AlphaFoldDB" id="A0A420E656"/>
<organism evidence="10 11">
    <name type="scientific">Alginatibacterium sediminis</name>
    <dbReference type="NCBI Taxonomy" id="2164068"/>
    <lineage>
        <taxon>Bacteria</taxon>
        <taxon>Pseudomonadati</taxon>
        <taxon>Pseudomonadota</taxon>
        <taxon>Gammaproteobacteria</taxon>
        <taxon>Alteromonadales</taxon>
        <taxon>Alteromonadaceae</taxon>
        <taxon>Alginatibacterium</taxon>
    </lineage>
</organism>
<evidence type="ECO:0000256" key="8">
    <source>
        <dbReference type="SAM" id="Phobius"/>
    </source>
</evidence>
<keyword evidence="4" id="KW-0997">Cell inner membrane</keyword>
<dbReference type="InterPro" id="IPR018076">
    <property type="entry name" value="T2SS_GspF_dom"/>
</dbReference>
<dbReference type="Gene3D" id="1.20.81.30">
    <property type="entry name" value="Type II secretion system (T2SS), domain F"/>
    <property type="match status" value="2"/>
</dbReference>
<feature type="domain" description="Type II secretion system protein GspF" evidence="9">
    <location>
        <begin position="70"/>
        <end position="192"/>
    </location>
</feature>
<protein>
    <submittedName>
        <fullName evidence="10">Type II secretion system protein GspF</fullName>
    </submittedName>
</protein>
<reference evidence="10 11" key="1">
    <citation type="submission" date="2018-09" db="EMBL/GenBank/DDBJ databases">
        <authorList>
            <person name="Wang Z."/>
        </authorList>
    </citation>
    <scope>NUCLEOTIDE SEQUENCE [LARGE SCALE GENOMIC DNA]</scope>
    <source>
        <strain evidence="10 11">ALS 81</strain>
    </source>
</reference>
<dbReference type="InterPro" id="IPR011850">
    <property type="entry name" value="T2SS_GspF"/>
</dbReference>
<dbReference type="InterPro" id="IPR003004">
    <property type="entry name" value="GspF/PilC"/>
</dbReference>
<dbReference type="FunFam" id="1.20.81.30:FF:000001">
    <property type="entry name" value="Type II secretion system protein F"/>
    <property type="match status" value="2"/>
</dbReference>
<evidence type="ECO:0000256" key="1">
    <source>
        <dbReference type="ARBA" id="ARBA00004429"/>
    </source>
</evidence>
<dbReference type="Pfam" id="PF00482">
    <property type="entry name" value="T2SSF"/>
    <property type="match status" value="2"/>
</dbReference>
<keyword evidence="5 8" id="KW-0812">Transmembrane</keyword>
<dbReference type="PANTHER" id="PTHR30012">
    <property type="entry name" value="GENERAL SECRETION PATHWAY PROTEIN"/>
    <property type="match status" value="1"/>
</dbReference>
<keyword evidence="6 8" id="KW-1133">Transmembrane helix</keyword>